<evidence type="ECO:0000256" key="3">
    <source>
        <dbReference type="ARBA" id="ARBA00022670"/>
    </source>
</evidence>
<keyword evidence="7" id="KW-0472">Membrane</keyword>
<dbReference type="InterPro" id="IPR033121">
    <property type="entry name" value="PEPTIDASE_A1"/>
</dbReference>
<comment type="subcellular location">
    <subcellularLocation>
        <location evidence="1">Membrane</location>
    </subcellularLocation>
</comment>
<dbReference type="PANTHER" id="PTHR47965">
    <property type="entry name" value="ASPARTYL PROTEASE-RELATED"/>
    <property type="match status" value="1"/>
</dbReference>
<feature type="domain" description="Peptidase A1" evidence="10">
    <location>
        <begin position="233"/>
        <end position="570"/>
    </location>
</feature>
<evidence type="ECO:0000256" key="9">
    <source>
        <dbReference type="SAM" id="MobiDB-lite"/>
    </source>
</evidence>
<feature type="region of interest" description="Disordered" evidence="9">
    <location>
        <begin position="56"/>
        <end position="111"/>
    </location>
</feature>
<proteinExistence type="inferred from homology"/>
<protein>
    <submittedName>
        <fullName evidence="12">Peptidase A1 domain-containing protein</fullName>
    </submittedName>
</protein>
<reference evidence="12" key="1">
    <citation type="submission" date="2016-11" db="UniProtKB">
        <authorList>
            <consortium name="WormBaseParasite"/>
        </authorList>
    </citation>
    <scope>IDENTIFICATION</scope>
</reference>
<comment type="similarity">
    <text evidence="2">Belongs to the peptidase A1 family.</text>
</comment>
<keyword evidence="6" id="KW-0378">Hydrolase</keyword>
<dbReference type="PRINTS" id="PR01815">
    <property type="entry name" value="BACEFAMILY"/>
</dbReference>
<dbReference type="InterPro" id="IPR009119">
    <property type="entry name" value="BACE"/>
</dbReference>
<sequence length="670" mass="71180">TEAGTERAEERRQAYKNISNLDFIEKLYTELKACSQRKASIFAVLAIRWEPAGGDAQPTLISQPEMPPPPVSGFQQPNWLLKPPPAQRWPGAKSAARSRPESSDSSGPGDCRPTRFVQIIWDGQATVNGRPGRAGLLTEGGHFGFDAGTAPAAATAVAVLNTMGILLTLLPPVCAALACLPATAALQLPLTRLNFVAPAKSGLPVDSVQLFGQRGVFQLVNGSAIHGRPEAAYCLRLGVGTPRQNITAKLDTGSSDFVTAGAKTPGLDRWFDAKSSSSLVWQHQLVRTPYTTGFWEGHLATDVVSLPGPVPGPVRAAFSVAERSSGYFQAAAGAWQASVGLAFERLSNARTAAGGGNFADTLARQLGDAMSTGSPPVPFCLQLCGGDAGLGSFIRIGQANRTDMLYASVRWDWYYEVVIADIKVGQSSLGMDCKEYNMDKAILHSGVGDIRLPARVHARVAQQPELGNRFFNGLGLLCSSDGSLEATKRLLDAFPSVTFSLVTPDNQTVDLELSPAQYLRPVVLGGSPAGNGSCFRFGIQSTSDGAILGATFLSGFLVEFDRAGRRIGFASSSCPEANSSSRVLGPRPYVAIAAPGLRFLPRRRSRIDVCPTSGSGCHGNSVRHVHPAGVRAVRLAANASPVPGQRRRERRRDSPAGASLMKNKMLNSYQ</sequence>
<evidence type="ECO:0000256" key="8">
    <source>
        <dbReference type="ARBA" id="ARBA00023145"/>
    </source>
</evidence>
<dbReference type="GO" id="GO:0004190">
    <property type="term" value="F:aspartic-type endopeptidase activity"/>
    <property type="evidence" value="ECO:0007669"/>
    <property type="project" value="UniProtKB-KW"/>
</dbReference>
<name>A0A1I8I215_9PLAT</name>
<dbReference type="GO" id="GO:0050435">
    <property type="term" value="P:amyloid-beta metabolic process"/>
    <property type="evidence" value="ECO:0007669"/>
    <property type="project" value="TreeGrafter"/>
</dbReference>
<dbReference type="Proteomes" id="UP000095280">
    <property type="component" value="Unplaced"/>
</dbReference>
<evidence type="ECO:0000256" key="2">
    <source>
        <dbReference type="ARBA" id="ARBA00007447"/>
    </source>
</evidence>
<dbReference type="PROSITE" id="PS51767">
    <property type="entry name" value="PEPTIDASE_A1"/>
    <property type="match status" value="1"/>
</dbReference>
<evidence type="ECO:0000256" key="4">
    <source>
        <dbReference type="ARBA" id="ARBA00022729"/>
    </source>
</evidence>
<keyword evidence="5" id="KW-0064">Aspartyl protease</keyword>
<evidence type="ECO:0000256" key="6">
    <source>
        <dbReference type="ARBA" id="ARBA00022801"/>
    </source>
</evidence>
<dbReference type="Gene3D" id="2.40.70.10">
    <property type="entry name" value="Acid Proteases"/>
    <property type="match status" value="2"/>
</dbReference>
<dbReference type="GO" id="GO:0005802">
    <property type="term" value="C:trans-Golgi network"/>
    <property type="evidence" value="ECO:0007669"/>
    <property type="project" value="TreeGrafter"/>
</dbReference>
<dbReference type="WBParaSite" id="maker-uti_cns_0009140-snap-gene-0.2-mRNA-1">
    <property type="protein sequence ID" value="maker-uti_cns_0009140-snap-gene-0.2-mRNA-1"/>
    <property type="gene ID" value="maker-uti_cns_0009140-snap-gene-0.2"/>
</dbReference>
<evidence type="ECO:0000259" key="10">
    <source>
        <dbReference type="PROSITE" id="PS51767"/>
    </source>
</evidence>
<evidence type="ECO:0000313" key="12">
    <source>
        <dbReference type="WBParaSite" id="maker-uti_cns_0009140-snap-gene-0.2-mRNA-1"/>
    </source>
</evidence>
<dbReference type="GO" id="GO:0006509">
    <property type="term" value="P:membrane protein ectodomain proteolysis"/>
    <property type="evidence" value="ECO:0007669"/>
    <property type="project" value="TreeGrafter"/>
</dbReference>
<evidence type="ECO:0000256" key="7">
    <source>
        <dbReference type="ARBA" id="ARBA00023136"/>
    </source>
</evidence>
<dbReference type="AlphaFoldDB" id="A0A1I8I215"/>
<dbReference type="PANTHER" id="PTHR47965:SF12">
    <property type="entry name" value="ASPARTIC PROTEINASE 3-RELATED"/>
    <property type="match status" value="1"/>
</dbReference>
<evidence type="ECO:0000256" key="5">
    <source>
        <dbReference type="ARBA" id="ARBA00022750"/>
    </source>
</evidence>
<keyword evidence="11" id="KW-1185">Reference proteome</keyword>
<dbReference type="InterPro" id="IPR001461">
    <property type="entry name" value="Aspartic_peptidase_A1"/>
</dbReference>
<dbReference type="SUPFAM" id="SSF50630">
    <property type="entry name" value="Acid proteases"/>
    <property type="match status" value="1"/>
</dbReference>
<feature type="region of interest" description="Disordered" evidence="9">
    <location>
        <begin position="639"/>
        <end position="670"/>
    </location>
</feature>
<dbReference type="Pfam" id="PF00026">
    <property type="entry name" value="Asp"/>
    <property type="match status" value="1"/>
</dbReference>
<keyword evidence="4" id="KW-0732">Signal</keyword>
<dbReference type="GO" id="GO:0005886">
    <property type="term" value="C:plasma membrane"/>
    <property type="evidence" value="ECO:0007669"/>
    <property type="project" value="TreeGrafter"/>
</dbReference>
<evidence type="ECO:0000256" key="1">
    <source>
        <dbReference type="ARBA" id="ARBA00004370"/>
    </source>
</evidence>
<dbReference type="GO" id="GO:0005768">
    <property type="term" value="C:endosome"/>
    <property type="evidence" value="ECO:0007669"/>
    <property type="project" value="TreeGrafter"/>
</dbReference>
<accession>A0A1I8I215</accession>
<evidence type="ECO:0000313" key="11">
    <source>
        <dbReference type="Proteomes" id="UP000095280"/>
    </source>
</evidence>
<keyword evidence="3" id="KW-0645">Protease</keyword>
<dbReference type="InterPro" id="IPR021109">
    <property type="entry name" value="Peptidase_aspartic_dom_sf"/>
</dbReference>
<keyword evidence="8" id="KW-0865">Zymogen</keyword>
<organism evidence="11 12">
    <name type="scientific">Macrostomum lignano</name>
    <dbReference type="NCBI Taxonomy" id="282301"/>
    <lineage>
        <taxon>Eukaryota</taxon>
        <taxon>Metazoa</taxon>
        <taxon>Spiralia</taxon>
        <taxon>Lophotrochozoa</taxon>
        <taxon>Platyhelminthes</taxon>
        <taxon>Rhabditophora</taxon>
        <taxon>Macrostomorpha</taxon>
        <taxon>Macrostomida</taxon>
        <taxon>Macrostomidae</taxon>
        <taxon>Macrostomum</taxon>
    </lineage>
</organism>